<evidence type="ECO:0000256" key="1">
    <source>
        <dbReference type="SAM" id="Phobius"/>
    </source>
</evidence>
<dbReference type="AlphaFoldDB" id="A0A2N2E9F9"/>
<evidence type="ECO:0000313" key="2">
    <source>
        <dbReference type="EMBL" id="PKM91328.1"/>
    </source>
</evidence>
<reference evidence="2 3" key="1">
    <citation type="journal article" date="2017" name="ISME J.">
        <title>Potential for microbial H2 and metal transformations associated with novel bacteria and archaea in deep terrestrial subsurface sediments.</title>
        <authorList>
            <person name="Hernsdorf A.W."/>
            <person name="Amano Y."/>
            <person name="Miyakawa K."/>
            <person name="Ise K."/>
            <person name="Suzuki Y."/>
            <person name="Anantharaman K."/>
            <person name="Probst A."/>
            <person name="Burstein D."/>
            <person name="Thomas B.C."/>
            <person name="Banfield J.F."/>
        </authorList>
    </citation>
    <scope>NUCLEOTIDE SEQUENCE [LARGE SCALE GENOMIC DNA]</scope>
    <source>
        <strain evidence="2">HGW-Falkowbacteria-1</strain>
    </source>
</reference>
<feature type="transmembrane region" description="Helical" evidence="1">
    <location>
        <begin position="76"/>
        <end position="98"/>
    </location>
</feature>
<keyword evidence="1" id="KW-1133">Transmembrane helix</keyword>
<organism evidence="2 3">
    <name type="scientific">Candidatus Falkowbacteria bacterium HGW-Falkowbacteria-1</name>
    <dbReference type="NCBI Taxonomy" id="2013768"/>
    <lineage>
        <taxon>Bacteria</taxon>
        <taxon>Candidatus Falkowiibacteriota</taxon>
    </lineage>
</organism>
<comment type="caution">
    <text evidence="2">The sequence shown here is derived from an EMBL/GenBank/DDBJ whole genome shotgun (WGS) entry which is preliminary data.</text>
</comment>
<proteinExistence type="predicted"/>
<sequence>MNKDKTENFNYNSNDLEIIDPKDRNNQIIESDESQSVKISPDGINVKKSGNLVVGKLSLIMGPIKRRHERHYKENLWHLVADIALSLVIIALLVFLFFEKNVNTNKTVSLQINSDSQDVIVGQLKTFELDYKANDDLKDGSIKVVLPRGFILEGVSPSNLYNKEKNTFYLGALDSDTSGKIKIDGYATGNKEDHQMISFTFNCDKCGKNGILNSYFYNINKYFLNYNLELPDKIYFGGDFEGKILIKNNASRDLSNLVIDLGENLILKKTDLEIKDNKLLLEKISPKENKEIIFLASLRENKDLEIKSNINFDFIDSEFNLEEGAVTIPVKEPELKLDIVSDQKNIKDKEDINYKIIYKNKEINTIKDIAVTLTSANSAFSIFSVKSTGSVNNYYLDGNVIKIEDLSGNESGEITLDIKFDQRRIDSNQEVYLKAEIEYQIDEQKVKYNSYSSKNKVVSQVSALASAYYYSPQGDQLGVGPLPPAVDMATNYWVFLEFNNSGNKLRDFILTAELPDNVYFSENKRVLDGKLTYAEIGKRFIWEINEIDGGVNKYRADFEITLIPGQKDFGNVLELLNNIKFTAYDDFTEEEISGSLRNINTNLENDRLSSGKGKVTVIR</sequence>
<protein>
    <recommendedName>
        <fullName evidence="4">DUF11 domain-containing protein</fullName>
    </recommendedName>
</protein>
<evidence type="ECO:0008006" key="4">
    <source>
        <dbReference type="Google" id="ProtNLM"/>
    </source>
</evidence>
<accession>A0A2N2E9F9</accession>
<keyword evidence="1" id="KW-0812">Transmembrane</keyword>
<dbReference type="EMBL" id="PHAI01000002">
    <property type="protein sequence ID" value="PKM91328.1"/>
    <property type="molecule type" value="Genomic_DNA"/>
</dbReference>
<evidence type="ECO:0000313" key="3">
    <source>
        <dbReference type="Proteomes" id="UP000233517"/>
    </source>
</evidence>
<gene>
    <name evidence="2" type="ORF">CVU82_01885</name>
</gene>
<dbReference type="Proteomes" id="UP000233517">
    <property type="component" value="Unassembled WGS sequence"/>
</dbReference>
<keyword evidence="1" id="KW-0472">Membrane</keyword>
<name>A0A2N2E9F9_9BACT</name>